<dbReference type="CDD" id="cd08659">
    <property type="entry name" value="M20_ArgE_DapE-like"/>
    <property type="match status" value="1"/>
</dbReference>
<reference evidence="9" key="1">
    <citation type="submission" date="2020-02" db="EMBL/GenBank/DDBJ databases">
        <authorList>
            <person name="Meier V. D."/>
        </authorList>
    </citation>
    <scope>NUCLEOTIDE SEQUENCE</scope>
    <source>
        <strain evidence="9">AVDCRST_MAG76</strain>
    </source>
</reference>
<dbReference type="GO" id="GO:0008777">
    <property type="term" value="F:acetylornithine deacetylase activity"/>
    <property type="evidence" value="ECO:0007669"/>
    <property type="project" value="UniProtKB-EC"/>
</dbReference>
<evidence type="ECO:0000256" key="3">
    <source>
        <dbReference type="ARBA" id="ARBA00006247"/>
    </source>
</evidence>
<gene>
    <name evidence="9" type="ORF">AVDCRST_MAG76-861</name>
</gene>
<dbReference type="Pfam" id="PF01546">
    <property type="entry name" value="Peptidase_M20"/>
    <property type="match status" value="1"/>
</dbReference>
<keyword evidence="5 9" id="KW-0378">Hydrolase</keyword>
<dbReference type="AlphaFoldDB" id="A0A6J4HKL2"/>
<dbReference type="NCBIfam" id="TIGR01910">
    <property type="entry name" value="DapE-ArgE"/>
    <property type="match status" value="1"/>
</dbReference>
<evidence type="ECO:0000256" key="2">
    <source>
        <dbReference type="ARBA" id="ARBA00001947"/>
    </source>
</evidence>
<comment type="similarity">
    <text evidence="3">Belongs to the peptidase M20A family.</text>
</comment>
<sequence>MREHVDVDAVVAGTQALVRVDTRNPPGDEARVVAACRELLDPLDATVQVVEPRPGRASVVAALPRSGKPVLVVNGHLDVVPINAADWTVDPFGAEVADGRVWGRGTADMKGGIAAAIEAVAALRRNGLEPAWDLVFHLVADEERGGRWGTQVLVEGGFCEGVAACLVPEPTDLSVCVAERGLLVAHLTTLGRPAHGSAPREGISAIETAAKVVLALHAADFGDEAHPLLGRPTANIGQIVGGSGHNTVAETCRVTVDRRVLPGATLASTLAAVEAKVRAVDEPDLRYEIEVEVFGEASELDPRHPFPTLVGRCIAEATGREPEVIGMPFTTDARFVRNEAGVPAVVCGPGGIAQAHVHDEWVAVDRLVDAAAAFATLYATA</sequence>
<proteinExistence type="inferred from homology"/>
<organism evidence="9">
    <name type="scientific">uncultured Acidimicrobiales bacterium</name>
    <dbReference type="NCBI Taxonomy" id="310071"/>
    <lineage>
        <taxon>Bacteria</taxon>
        <taxon>Bacillati</taxon>
        <taxon>Actinomycetota</taxon>
        <taxon>Acidimicrobiia</taxon>
        <taxon>Acidimicrobiales</taxon>
        <taxon>environmental samples</taxon>
    </lineage>
</organism>
<dbReference type="PANTHER" id="PTHR43808">
    <property type="entry name" value="ACETYLORNITHINE DEACETYLASE"/>
    <property type="match status" value="1"/>
</dbReference>
<dbReference type="InterPro" id="IPR050072">
    <property type="entry name" value="Peptidase_M20A"/>
</dbReference>
<dbReference type="Gene3D" id="3.40.630.10">
    <property type="entry name" value="Zn peptidases"/>
    <property type="match status" value="1"/>
</dbReference>
<dbReference type="GO" id="GO:0046872">
    <property type="term" value="F:metal ion binding"/>
    <property type="evidence" value="ECO:0007669"/>
    <property type="project" value="UniProtKB-KW"/>
</dbReference>
<dbReference type="Pfam" id="PF07687">
    <property type="entry name" value="M20_dimer"/>
    <property type="match status" value="1"/>
</dbReference>
<feature type="domain" description="Peptidase M20 dimerisation" evidence="8">
    <location>
        <begin position="177"/>
        <end position="282"/>
    </location>
</feature>
<keyword evidence="6" id="KW-0862">Zinc</keyword>
<dbReference type="InterPro" id="IPR010182">
    <property type="entry name" value="ArgE/DapE"/>
</dbReference>
<dbReference type="InterPro" id="IPR002933">
    <property type="entry name" value="Peptidase_M20"/>
</dbReference>
<dbReference type="EMBL" id="CADCSZ010000051">
    <property type="protein sequence ID" value="CAA9223943.1"/>
    <property type="molecule type" value="Genomic_DNA"/>
</dbReference>
<comment type="cofactor">
    <cofactor evidence="2">
        <name>Zn(2+)</name>
        <dbReference type="ChEBI" id="CHEBI:29105"/>
    </cofactor>
</comment>
<protein>
    <submittedName>
        <fullName evidence="9">Acetylornithine deacetylase</fullName>
        <ecNumber evidence="9">3.5.1.16</ecNumber>
    </submittedName>
</protein>
<keyword evidence="7" id="KW-0170">Cobalt</keyword>
<evidence type="ECO:0000256" key="4">
    <source>
        <dbReference type="ARBA" id="ARBA00022723"/>
    </source>
</evidence>
<evidence type="ECO:0000259" key="8">
    <source>
        <dbReference type="Pfam" id="PF07687"/>
    </source>
</evidence>
<evidence type="ECO:0000256" key="7">
    <source>
        <dbReference type="ARBA" id="ARBA00023285"/>
    </source>
</evidence>
<dbReference type="SUPFAM" id="SSF55031">
    <property type="entry name" value="Bacterial exopeptidase dimerisation domain"/>
    <property type="match status" value="1"/>
</dbReference>
<dbReference type="InterPro" id="IPR011650">
    <property type="entry name" value="Peptidase_M20_dimer"/>
</dbReference>
<keyword evidence="4" id="KW-0479">Metal-binding</keyword>
<accession>A0A6J4HKL2</accession>
<dbReference type="EC" id="3.5.1.16" evidence="9"/>
<evidence type="ECO:0000256" key="1">
    <source>
        <dbReference type="ARBA" id="ARBA00001941"/>
    </source>
</evidence>
<dbReference type="SUPFAM" id="SSF53187">
    <property type="entry name" value="Zn-dependent exopeptidases"/>
    <property type="match status" value="1"/>
</dbReference>
<dbReference type="PANTHER" id="PTHR43808:SF25">
    <property type="entry name" value="PEPTIDASE M20 DIMERISATION DOMAIN-CONTAINING PROTEIN"/>
    <property type="match status" value="1"/>
</dbReference>
<evidence type="ECO:0000256" key="5">
    <source>
        <dbReference type="ARBA" id="ARBA00022801"/>
    </source>
</evidence>
<evidence type="ECO:0000313" key="9">
    <source>
        <dbReference type="EMBL" id="CAA9223943.1"/>
    </source>
</evidence>
<dbReference type="Gene3D" id="3.30.70.360">
    <property type="match status" value="1"/>
</dbReference>
<dbReference type="InterPro" id="IPR036264">
    <property type="entry name" value="Bact_exopeptidase_dim_dom"/>
</dbReference>
<evidence type="ECO:0000256" key="6">
    <source>
        <dbReference type="ARBA" id="ARBA00022833"/>
    </source>
</evidence>
<name>A0A6J4HKL2_9ACTN</name>
<comment type="cofactor">
    <cofactor evidence="1">
        <name>Co(2+)</name>
        <dbReference type="ChEBI" id="CHEBI:48828"/>
    </cofactor>
</comment>